<proteinExistence type="predicted"/>
<evidence type="ECO:0000313" key="2">
    <source>
        <dbReference type="Proteomes" id="UP000828048"/>
    </source>
</evidence>
<comment type="caution">
    <text evidence="1">The sequence shown here is derived from an EMBL/GenBank/DDBJ whole genome shotgun (WGS) entry which is preliminary data.</text>
</comment>
<organism evidence="1 2">
    <name type="scientific">Vaccinium darrowii</name>
    <dbReference type="NCBI Taxonomy" id="229202"/>
    <lineage>
        <taxon>Eukaryota</taxon>
        <taxon>Viridiplantae</taxon>
        <taxon>Streptophyta</taxon>
        <taxon>Embryophyta</taxon>
        <taxon>Tracheophyta</taxon>
        <taxon>Spermatophyta</taxon>
        <taxon>Magnoliopsida</taxon>
        <taxon>eudicotyledons</taxon>
        <taxon>Gunneridae</taxon>
        <taxon>Pentapetalae</taxon>
        <taxon>asterids</taxon>
        <taxon>Ericales</taxon>
        <taxon>Ericaceae</taxon>
        <taxon>Vaccinioideae</taxon>
        <taxon>Vaccinieae</taxon>
        <taxon>Vaccinium</taxon>
    </lineage>
</organism>
<name>A0ACB7XEE7_9ERIC</name>
<protein>
    <submittedName>
        <fullName evidence="1">Uncharacterized protein</fullName>
    </submittedName>
</protein>
<sequence length="259" mass="28497">MTTTDEWVTAALTDDAVVVDLLFRLKQSSSSSSSPSLVPSPLRWGHRQPRSKPAAAATVNTSKKEDRESNRCSPTTPLSWSYGGGDVSPGDGSDESSRRSDRSSASRSDKGDFTNDAIAATISSQRSRKKKTFSELREEESLLLKERIHLKKEIATVRVTIKEQKTRGENFKRIKLDLHSDSAMKIAANSGQPTFSEACTLAHDFPVSPTTMHQDFPSPNSCKAEKEVETSERGFVLPDLNMMPSEEDFGCETLYGLSC</sequence>
<evidence type="ECO:0000313" key="1">
    <source>
        <dbReference type="EMBL" id="KAH7839135.1"/>
    </source>
</evidence>
<dbReference type="Proteomes" id="UP000828048">
    <property type="component" value="Chromosome 10"/>
</dbReference>
<reference evidence="1 2" key="1">
    <citation type="journal article" date="2021" name="Hortic Res">
        <title>High-quality reference genome and annotation aids understanding of berry development for evergreen blueberry (Vaccinium darrowii).</title>
        <authorList>
            <person name="Yu J."/>
            <person name="Hulse-Kemp A.M."/>
            <person name="Babiker E."/>
            <person name="Staton M."/>
        </authorList>
    </citation>
    <scope>NUCLEOTIDE SEQUENCE [LARGE SCALE GENOMIC DNA]</scope>
    <source>
        <strain evidence="2">cv. NJ 8807/NJ 8810</strain>
        <tissue evidence="1">Young leaf</tissue>
    </source>
</reference>
<keyword evidence="2" id="KW-1185">Reference proteome</keyword>
<gene>
    <name evidence="1" type="ORF">Vadar_000172</name>
</gene>
<accession>A0ACB7XEE7</accession>
<dbReference type="EMBL" id="CM037160">
    <property type="protein sequence ID" value="KAH7839135.1"/>
    <property type="molecule type" value="Genomic_DNA"/>
</dbReference>